<evidence type="ECO:0000256" key="4">
    <source>
        <dbReference type="ARBA" id="ARBA00022692"/>
    </source>
</evidence>
<keyword evidence="3" id="KW-0808">Transferase</keyword>
<comment type="similarity">
    <text evidence="11">Belongs to the SEDS family. FtsW subfamily.</text>
</comment>
<evidence type="ECO:0000256" key="14">
    <source>
        <dbReference type="ARBA" id="ARBA00044770"/>
    </source>
</evidence>
<evidence type="ECO:0000256" key="17">
    <source>
        <dbReference type="SAM" id="Phobius"/>
    </source>
</evidence>
<dbReference type="InterPro" id="IPR018365">
    <property type="entry name" value="Cell_cycle_FtsW-rel_CS"/>
</dbReference>
<gene>
    <name evidence="18" type="ordered locus">LMRG_00533</name>
</gene>
<feature type="transmembrane region" description="Helical" evidence="17">
    <location>
        <begin position="169"/>
        <end position="187"/>
    </location>
</feature>
<feature type="transmembrane region" description="Helical" evidence="17">
    <location>
        <begin position="12"/>
        <end position="33"/>
    </location>
</feature>
<dbReference type="Proteomes" id="UP000001288">
    <property type="component" value="Chromosome"/>
</dbReference>
<evidence type="ECO:0000256" key="9">
    <source>
        <dbReference type="ARBA" id="ARBA00032370"/>
    </source>
</evidence>
<evidence type="ECO:0000256" key="7">
    <source>
        <dbReference type="ARBA" id="ARBA00022989"/>
    </source>
</evidence>
<feature type="transmembrane region" description="Helical" evidence="17">
    <location>
        <begin position="118"/>
        <end position="134"/>
    </location>
</feature>
<evidence type="ECO:0000256" key="6">
    <source>
        <dbReference type="ARBA" id="ARBA00022984"/>
    </source>
</evidence>
<accession>A0A0H3GBP4</accession>
<evidence type="ECO:0000256" key="10">
    <source>
        <dbReference type="ARBA" id="ARBA00033270"/>
    </source>
</evidence>
<dbReference type="PROSITE" id="PS00428">
    <property type="entry name" value="FTSW_RODA_SPOVE"/>
    <property type="match status" value="1"/>
</dbReference>
<evidence type="ECO:0000256" key="3">
    <source>
        <dbReference type="ARBA" id="ARBA00022679"/>
    </source>
</evidence>
<dbReference type="KEGG" id="lmt:LMRG_00533"/>
<dbReference type="EMBL" id="CP002002">
    <property type="protein sequence ID" value="AEO06071.1"/>
    <property type="molecule type" value="Genomic_DNA"/>
</dbReference>
<dbReference type="GO" id="GO:0015648">
    <property type="term" value="F:lipid-linked peptidoglycan transporter activity"/>
    <property type="evidence" value="ECO:0007669"/>
    <property type="project" value="TreeGrafter"/>
</dbReference>
<proteinExistence type="inferred from homology"/>
<feature type="transmembrane region" description="Helical" evidence="17">
    <location>
        <begin position="146"/>
        <end position="163"/>
    </location>
</feature>
<name>A0A0H3GBP4_LISM4</name>
<evidence type="ECO:0000313" key="18">
    <source>
        <dbReference type="EMBL" id="AEO06071.1"/>
    </source>
</evidence>
<keyword evidence="7 17" id="KW-1133">Transmembrane helix</keyword>
<comment type="subcellular location">
    <subcellularLocation>
        <location evidence="1">Membrane</location>
        <topology evidence="1">Multi-pass membrane protein</topology>
    </subcellularLocation>
</comment>
<dbReference type="AlphaFoldDB" id="A0A0H3GBP4"/>
<comment type="function">
    <text evidence="16">Peptidoglycan polymerase that is essential for cell division.</text>
</comment>
<organism evidence="18 19">
    <name type="scientific">Listeria monocytogenes serotype 1/2a (strain 10403S)</name>
    <dbReference type="NCBI Taxonomy" id="393133"/>
    <lineage>
        <taxon>Bacteria</taxon>
        <taxon>Bacillati</taxon>
        <taxon>Bacillota</taxon>
        <taxon>Bacilli</taxon>
        <taxon>Bacillales</taxon>
        <taxon>Listeriaceae</taxon>
        <taxon>Listeria</taxon>
    </lineage>
</organism>
<keyword evidence="18" id="KW-0132">Cell division</keyword>
<dbReference type="GO" id="GO:0005886">
    <property type="term" value="C:plasma membrane"/>
    <property type="evidence" value="ECO:0007669"/>
    <property type="project" value="TreeGrafter"/>
</dbReference>
<feature type="transmembrane region" description="Helical" evidence="17">
    <location>
        <begin position="53"/>
        <end position="72"/>
    </location>
</feature>
<evidence type="ECO:0000256" key="11">
    <source>
        <dbReference type="ARBA" id="ARBA00038053"/>
    </source>
</evidence>
<evidence type="ECO:0000313" key="19">
    <source>
        <dbReference type="Proteomes" id="UP000001288"/>
    </source>
</evidence>
<feature type="transmembrane region" description="Helical" evidence="17">
    <location>
        <begin position="318"/>
        <end position="337"/>
    </location>
</feature>
<feature type="transmembrane region" description="Helical" evidence="17">
    <location>
        <begin position="194"/>
        <end position="212"/>
    </location>
</feature>
<evidence type="ECO:0000256" key="8">
    <source>
        <dbReference type="ARBA" id="ARBA00023136"/>
    </source>
</evidence>
<dbReference type="EC" id="2.4.99.28" evidence="14"/>
<dbReference type="GO" id="GO:0009252">
    <property type="term" value="P:peptidoglycan biosynthetic process"/>
    <property type="evidence" value="ECO:0007669"/>
    <property type="project" value="UniProtKB-KW"/>
</dbReference>
<dbReference type="InterPro" id="IPR001182">
    <property type="entry name" value="FtsW/RodA"/>
</dbReference>
<dbReference type="GO" id="GO:0008955">
    <property type="term" value="F:peptidoglycan glycosyltransferase activity"/>
    <property type="evidence" value="ECO:0007669"/>
    <property type="project" value="UniProtKB-EC"/>
</dbReference>
<keyword evidence="4 17" id="KW-0812">Transmembrane</keyword>
<evidence type="ECO:0000256" key="2">
    <source>
        <dbReference type="ARBA" id="ARBA00022676"/>
    </source>
</evidence>
<protein>
    <recommendedName>
        <fullName evidence="12">Probable peptidoglycan glycosyltransferase FtsW</fullName>
        <ecNumber evidence="14">2.4.99.28</ecNumber>
    </recommendedName>
    <alternativeName>
        <fullName evidence="13">Cell division protein FtsW</fullName>
    </alternativeName>
    <alternativeName>
        <fullName evidence="10">Cell wall polymerase</fullName>
    </alternativeName>
    <alternativeName>
        <fullName evidence="9">Peptidoglycan polymerase</fullName>
    </alternativeName>
</protein>
<keyword evidence="18" id="KW-0131">Cell cycle</keyword>
<dbReference type="GO" id="GO:0032153">
    <property type="term" value="C:cell division site"/>
    <property type="evidence" value="ECO:0007669"/>
    <property type="project" value="TreeGrafter"/>
</dbReference>
<evidence type="ECO:0000256" key="1">
    <source>
        <dbReference type="ARBA" id="ARBA00004141"/>
    </source>
</evidence>
<comment type="catalytic activity">
    <reaction evidence="15">
        <text>[GlcNAc-(1-&gt;4)-Mur2Ac(oyl-L-Ala-gamma-D-Glu-L-Lys-D-Ala-D-Ala)](n)-di-trans,octa-cis-undecaprenyl diphosphate + beta-D-GlcNAc-(1-&gt;4)-Mur2Ac(oyl-L-Ala-gamma-D-Glu-L-Lys-D-Ala-D-Ala)-di-trans,octa-cis-undecaprenyl diphosphate = [GlcNAc-(1-&gt;4)-Mur2Ac(oyl-L-Ala-gamma-D-Glu-L-Lys-D-Ala-D-Ala)](n+1)-di-trans,octa-cis-undecaprenyl diphosphate + di-trans,octa-cis-undecaprenyl diphosphate + H(+)</text>
        <dbReference type="Rhea" id="RHEA:23708"/>
        <dbReference type="Rhea" id="RHEA-COMP:9602"/>
        <dbReference type="Rhea" id="RHEA-COMP:9603"/>
        <dbReference type="ChEBI" id="CHEBI:15378"/>
        <dbReference type="ChEBI" id="CHEBI:58405"/>
        <dbReference type="ChEBI" id="CHEBI:60033"/>
        <dbReference type="ChEBI" id="CHEBI:78435"/>
        <dbReference type="EC" id="2.4.99.28"/>
    </reaction>
</comment>
<evidence type="ECO:0000256" key="15">
    <source>
        <dbReference type="ARBA" id="ARBA00049902"/>
    </source>
</evidence>
<feature type="transmembrane region" description="Helical" evidence="17">
    <location>
        <begin position="357"/>
        <end position="377"/>
    </location>
</feature>
<reference evidence="19" key="1">
    <citation type="submission" date="2010-04" db="EMBL/GenBank/DDBJ databases">
        <title>The genome sequence of Listeria monocytogenes strain 10403S.</title>
        <authorList>
            <consortium name="The Broad Institute Genome Sequencing Platform"/>
            <consortium name="The Broad Institute Genome Sequencing Center for Infectious Disease."/>
            <person name="Borowsky M."/>
            <person name="Borodovsky M."/>
            <person name="Young S.K."/>
            <person name="Zeng Q."/>
            <person name="Koehrsen M."/>
            <person name="Fitzgerald M."/>
            <person name="Wiedmann M."/>
            <person name="Swaminathan B."/>
            <person name="Lauer P."/>
            <person name="Portnoy D."/>
            <person name="Cossart P."/>
            <person name="Buchrieser C."/>
            <person name="Higgins D."/>
            <person name="Abouelleil A."/>
            <person name="Alvarado L."/>
            <person name="Arachchi H.M."/>
            <person name="Berlin A."/>
            <person name="Borenstein D."/>
            <person name="Brown A."/>
            <person name="Chapman S.B."/>
            <person name="Chen Z."/>
            <person name="Dunbar C.D."/>
            <person name="Engels R."/>
            <person name="Freedman E."/>
            <person name="Gearin G."/>
            <person name="Gellesch M."/>
            <person name="Goldberg J."/>
            <person name="Griggs A."/>
            <person name="Gujja S."/>
            <person name="Heilman E."/>
            <person name="Heiman D."/>
            <person name="Howarth C."/>
            <person name="Jen D."/>
            <person name="Larson L."/>
            <person name="Lui A."/>
            <person name="MacDonald J."/>
            <person name="Mehta T."/>
            <person name="Montmayeur A."/>
            <person name="Neiman D."/>
            <person name="Park D."/>
            <person name="Pearson M."/>
            <person name="Priest M."/>
            <person name="Richards J."/>
            <person name="Roberts A."/>
            <person name="Saif S."/>
            <person name="Shea T."/>
            <person name="Shenoy N."/>
            <person name="Sisk P."/>
            <person name="Stolte C."/>
            <person name="Sykes S."/>
            <person name="Walk T."/>
            <person name="White J."/>
            <person name="Yandava C."/>
            <person name="Haas B."/>
            <person name="Nusbaum C."/>
            <person name="Birren B."/>
        </authorList>
    </citation>
    <scope>NUCLEOTIDE SEQUENCE [LARGE SCALE GENOMIC DNA]</scope>
    <source>
        <strain evidence="19">10403S</strain>
    </source>
</reference>
<dbReference type="PANTHER" id="PTHR30474:SF2">
    <property type="entry name" value="PEPTIDOGLYCAN GLYCOSYLTRANSFERASE FTSW-RELATED"/>
    <property type="match status" value="1"/>
</dbReference>
<feature type="transmembrane region" description="Helical" evidence="17">
    <location>
        <begin position="280"/>
        <end position="306"/>
    </location>
</feature>
<dbReference type="Pfam" id="PF01098">
    <property type="entry name" value="FTSW_RODA_SPOVE"/>
    <property type="match status" value="1"/>
</dbReference>
<dbReference type="HOGENOM" id="CLU_029243_1_2_9"/>
<dbReference type="PANTHER" id="PTHR30474">
    <property type="entry name" value="CELL CYCLE PROTEIN"/>
    <property type="match status" value="1"/>
</dbReference>
<sequence length="402" mass="44304">MPMFKRILKSYDYAFIAVFIVLCLFGLIMIYSASWSLAIGKGLPADYFYARQVKNFIISFIFFILFALLPFKFYQNNKVLMLIVFGSIGVLLLIFLVGKTVNNANSWLVLGPRSLQPGEFAKLAVIIYMSAIYAKKQSYIDDFNRGVLPPIFFLAFVCFLIAIQPDTGTAFIIFLVGCCIIITSGMRLRTIMKLIGIGMGIIIGLTLILFALPDSVRNEIVSPTKVARITTFMNPFEYADKEGHQLINSFYAIGSGGVSGQGLGESVQKLGYLPEAHTDFIIAVVAEELGVFGVMFIILALFFIIFKTITTGLRAKDPFASLMCYGIASLIAIQAFINLGGASGLIPLTGVTLPFISYGGSSLMVLSMMLGIVANISMFTKYQRVYKADGSTKELPKKQKRR</sequence>
<keyword evidence="5" id="KW-0133">Cell shape</keyword>
<evidence type="ECO:0000256" key="16">
    <source>
        <dbReference type="ARBA" id="ARBA00049966"/>
    </source>
</evidence>
<keyword evidence="2" id="KW-0328">Glycosyltransferase</keyword>
<keyword evidence="6" id="KW-0573">Peptidoglycan synthesis</keyword>
<evidence type="ECO:0000256" key="5">
    <source>
        <dbReference type="ARBA" id="ARBA00022960"/>
    </source>
</evidence>
<evidence type="ECO:0000256" key="12">
    <source>
        <dbReference type="ARBA" id="ARBA00041185"/>
    </source>
</evidence>
<keyword evidence="8 17" id="KW-0472">Membrane</keyword>
<dbReference type="GO" id="GO:0051301">
    <property type="term" value="P:cell division"/>
    <property type="evidence" value="ECO:0007669"/>
    <property type="project" value="UniProtKB-KW"/>
</dbReference>
<feature type="transmembrane region" description="Helical" evidence="17">
    <location>
        <begin position="79"/>
        <end position="98"/>
    </location>
</feature>
<dbReference type="GO" id="GO:0008360">
    <property type="term" value="P:regulation of cell shape"/>
    <property type="evidence" value="ECO:0007669"/>
    <property type="project" value="UniProtKB-KW"/>
</dbReference>
<evidence type="ECO:0000256" key="13">
    <source>
        <dbReference type="ARBA" id="ARBA00041418"/>
    </source>
</evidence>